<evidence type="ECO:0000256" key="6">
    <source>
        <dbReference type="RuleBase" id="RU363076"/>
    </source>
</evidence>
<proteinExistence type="inferred from homology"/>
<keyword evidence="6" id="KW-1003">Cell membrane</keyword>
<feature type="transmembrane region" description="Helical" evidence="6">
    <location>
        <begin position="214"/>
        <end position="232"/>
    </location>
</feature>
<comment type="similarity">
    <text evidence="2 6">Belongs to the SURF1 family.</text>
</comment>
<name>A0ABU6J6M8_9BURK</name>
<keyword evidence="8" id="KW-1185">Reference proteome</keyword>
<keyword evidence="4 6" id="KW-1133">Transmembrane helix</keyword>
<reference evidence="7 8" key="1">
    <citation type="submission" date="2023-10" db="EMBL/GenBank/DDBJ databases">
        <title>Noviherbaspirillum sp. CPCC 100848 genome assembly.</title>
        <authorList>
            <person name="Li X.Y."/>
            <person name="Fang X.M."/>
        </authorList>
    </citation>
    <scope>NUCLEOTIDE SEQUENCE [LARGE SCALE GENOMIC DNA]</scope>
    <source>
        <strain evidence="7 8">CPCC 100848</strain>
    </source>
</reference>
<dbReference type="PANTHER" id="PTHR23427:SF2">
    <property type="entry name" value="SURFEIT LOCUS PROTEIN 1"/>
    <property type="match status" value="1"/>
</dbReference>
<organism evidence="7 8">
    <name type="scientific">Noviherbaspirillum album</name>
    <dbReference type="NCBI Taxonomy" id="3080276"/>
    <lineage>
        <taxon>Bacteria</taxon>
        <taxon>Pseudomonadati</taxon>
        <taxon>Pseudomonadota</taxon>
        <taxon>Betaproteobacteria</taxon>
        <taxon>Burkholderiales</taxon>
        <taxon>Oxalobacteraceae</taxon>
        <taxon>Noviherbaspirillum</taxon>
    </lineage>
</organism>
<gene>
    <name evidence="7" type="ORF">RY831_08005</name>
</gene>
<accession>A0ABU6J6M8</accession>
<dbReference type="InterPro" id="IPR002994">
    <property type="entry name" value="Surf1/Shy1"/>
</dbReference>
<sequence>MPLTFRFRWIPFIAAVTVAAIGLMLGNWQTRRAHEKEAIEAKLLERAQAPTVVVDAKPKHPGDMEYRRVSVTGNFVDNWNIYLENRPHQGVPGFYVLTPLKIAGSGTHILVVRGWIRRDVADRTRLPPIATPRGQVEIGGIARAGTGHVLQLGTAEPLKPNAIVQNAGITDIGRAAGIELQPFVIEQTSDAADGLIRDWPRPSSGADKHRGYAFQWYALAATALLFFVVTGFRRGRSST</sequence>
<protein>
    <recommendedName>
        <fullName evidence="6">SURF1-like protein</fullName>
    </recommendedName>
</protein>
<evidence type="ECO:0000256" key="5">
    <source>
        <dbReference type="ARBA" id="ARBA00023136"/>
    </source>
</evidence>
<comment type="caution">
    <text evidence="7">The sequence shown here is derived from an EMBL/GenBank/DDBJ whole genome shotgun (WGS) entry which is preliminary data.</text>
</comment>
<evidence type="ECO:0000313" key="7">
    <source>
        <dbReference type="EMBL" id="MEC4719088.1"/>
    </source>
</evidence>
<evidence type="ECO:0000256" key="4">
    <source>
        <dbReference type="ARBA" id="ARBA00022989"/>
    </source>
</evidence>
<evidence type="ECO:0000256" key="3">
    <source>
        <dbReference type="ARBA" id="ARBA00022692"/>
    </source>
</evidence>
<dbReference type="Pfam" id="PF02104">
    <property type="entry name" value="SURF1"/>
    <property type="match status" value="1"/>
</dbReference>
<evidence type="ECO:0000313" key="8">
    <source>
        <dbReference type="Proteomes" id="UP001352263"/>
    </source>
</evidence>
<dbReference type="CDD" id="cd06662">
    <property type="entry name" value="SURF1"/>
    <property type="match status" value="1"/>
</dbReference>
<evidence type="ECO:0000256" key="2">
    <source>
        <dbReference type="ARBA" id="ARBA00007165"/>
    </source>
</evidence>
<dbReference type="Proteomes" id="UP001352263">
    <property type="component" value="Unassembled WGS sequence"/>
</dbReference>
<evidence type="ECO:0000256" key="1">
    <source>
        <dbReference type="ARBA" id="ARBA00004370"/>
    </source>
</evidence>
<dbReference type="PANTHER" id="PTHR23427">
    <property type="entry name" value="SURFEIT LOCUS PROTEIN"/>
    <property type="match status" value="1"/>
</dbReference>
<comment type="subcellular location">
    <subcellularLocation>
        <location evidence="6">Cell membrane</location>
        <topology evidence="6">Multi-pass membrane protein</topology>
    </subcellularLocation>
    <subcellularLocation>
        <location evidence="1">Membrane</location>
    </subcellularLocation>
</comment>
<dbReference type="EMBL" id="JAWIIV010000005">
    <property type="protein sequence ID" value="MEC4719088.1"/>
    <property type="molecule type" value="Genomic_DNA"/>
</dbReference>
<keyword evidence="5 6" id="KW-0472">Membrane</keyword>
<dbReference type="InterPro" id="IPR045214">
    <property type="entry name" value="Surf1/Surf4"/>
</dbReference>
<dbReference type="PROSITE" id="PS50895">
    <property type="entry name" value="SURF1"/>
    <property type="match status" value="1"/>
</dbReference>
<keyword evidence="3 6" id="KW-0812">Transmembrane</keyword>
<dbReference type="RefSeq" id="WP_326505810.1">
    <property type="nucleotide sequence ID" value="NZ_JAWIIV010000005.1"/>
</dbReference>
<feature type="transmembrane region" description="Helical" evidence="6">
    <location>
        <begin position="6"/>
        <end position="26"/>
    </location>
</feature>